<dbReference type="AlphaFoldDB" id="A0A6V7UEI8"/>
<sequence>MHTVFSRLIPLGNYFFNPSLAWGINRGRGIIRVLAFERAVGYLGVGNYCFNPTLAWGINREGELFEGGELIEKIR</sequence>
<dbReference type="Proteomes" id="UP000580250">
    <property type="component" value="Unassembled WGS sequence"/>
</dbReference>
<name>A0A6V7UEI8_MELEN</name>
<proteinExistence type="predicted"/>
<gene>
    <name evidence="1" type="ORF">MENT_LOCUS11410</name>
</gene>
<organism evidence="1 2">
    <name type="scientific">Meloidogyne enterolobii</name>
    <name type="common">Root-knot nematode worm</name>
    <name type="synonym">Meloidogyne mayaguensis</name>
    <dbReference type="NCBI Taxonomy" id="390850"/>
    <lineage>
        <taxon>Eukaryota</taxon>
        <taxon>Metazoa</taxon>
        <taxon>Ecdysozoa</taxon>
        <taxon>Nematoda</taxon>
        <taxon>Chromadorea</taxon>
        <taxon>Rhabditida</taxon>
        <taxon>Tylenchina</taxon>
        <taxon>Tylenchomorpha</taxon>
        <taxon>Tylenchoidea</taxon>
        <taxon>Meloidogynidae</taxon>
        <taxon>Meloidogyninae</taxon>
        <taxon>Meloidogyne</taxon>
    </lineage>
</organism>
<comment type="caution">
    <text evidence="1">The sequence shown here is derived from an EMBL/GenBank/DDBJ whole genome shotgun (WGS) entry which is preliminary data.</text>
</comment>
<evidence type="ECO:0000313" key="1">
    <source>
        <dbReference type="EMBL" id="CAD2154204.1"/>
    </source>
</evidence>
<protein>
    <submittedName>
        <fullName evidence="1">Uncharacterized protein</fullName>
    </submittedName>
</protein>
<reference evidence="1 2" key="1">
    <citation type="submission" date="2020-08" db="EMBL/GenBank/DDBJ databases">
        <authorList>
            <person name="Koutsovoulos G."/>
            <person name="Danchin GJ E."/>
        </authorList>
    </citation>
    <scope>NUCLEOTIDE SEQUENCE [LARGE SCALE GENOMIC DNA]</scope>
</reference>
<dbReference type="EMBL" id="CAJEWN010000055">
    <property type="protein sequence ID" value="CAD2154204.1"/>
    <property type="molecule type" value="Genomic_DNA"/>
</dbReference>
<accession>A0A6V7UEI8</accession>
<evidence type="ECO:0000313" key="2">
    <source>
        <dbReference type="Proteomes" id="UP000580250"/>
    </source>
</evidence>